<dbReference type="NCBIfam" id="NF005589">
    <property type="entry name" value="PRK07314.1"/>
    <property type="match status" value="1"/>
</dbReference>
<dbReference type="FunFam" id="3.40.47.10:FF:000018">
    <property type="entry name" value="3-oxoacyl-[acyl-carrier-protein] synthase 2"/>
    <property type="match status" value="1"/>
</dbReference>
<organism evidence="15 16">
    <name type="scientific">Candidatus Nitrospira nitrosa</name>
    <dbReference type="NCBI Taxonomy" id="1742972"/>
    <lineage>
        <taxon>Bacteria</taxon>
        <taxon>Pseudomonadati</taxon>
        <taxon>Nitrospirota</taxon>
        <taxon>Nitrospiria</taxon>
        <taxon>Nitrospirales</taxon>
        <taxon>Nitrospiraceae</taxon>
        <taxon>Nitrospira</taxon>
    </lineage>
</organism>
<evidence type="ECO:0000313" key="15">
    <source>
        <dbReference type="EMBL" id="CUS36806.1"/>
    </source>
</evidence>
<dbReference type="UniPathway" id="UPA00094"/>
<evidence type="ECO:0000256" key="11">
    <source>
        <dbReference type="PIRNR" id="PIRNR000447"/>
    </source>
</evidence>
<dbReference type="PIRSF" id="PIRSF000447">
    <property type="entry name" value="KAS_II"/>
    <property type="match status" value="1"/>
</dbReference>
<dbReference type="EMBL" id="CZQA01000009">
    <property type="protein sequence ID" value="CUS36806.1"/>
    <property type="molecule type" value="Genomic_DNA"/>
</dbReference>
<evidence type="ECO:0000256" key="9">
    <source>
        <dbReference type="ARBA" id="ARBA00023160"/>
    </source>
</evidence>
<evidence type="ECO:0000256" key="8">
    <source>
        <dbReference type="ARBA" id="ARBA00023098"/>
    </source>
</evidence>
<keyword evidence="10 11" id="KW-0012">Acyltransferase</keyword>
<dbReference type="PROSITE" id="PS52004">
    <property type="entry name" value="KS3_2"/>
    <property type="match status" value="1"/>
</dbReference>
<dbReference type="PROSITE" id="PS00606">
    <property type="entry name" value="KS3_1"/>
    <property type="match status" value="1"/>
</dbReference>
<dbReference type="SUPFAM" id="SSF53901">
    <property type="entry name" value="Thiolase-like"/>
    <property type="match status" value="2"/>
</dbReference>
<reference evidence="15 16" key="1">
    <citation type="submission" date="2015-10" db="EMBL/GenBank/DDBJ databases">
        <authorList>
            <person name="Gilbert D.G."/>
        </authorList>
    </citation>
    <scope>NUCLEOTIDE SEQUENCE [LARGE SCALE GENOMIC DNA]</scope>
    <source>
        <strain evidence="15">COMA1</strain>
    </source>
</reference>
<protein>
    <recommendedName>
        <fullName evidence="4 11">3-oxoacyl-[acyl-carrier-protein] synthase 2</fullName>
        <ecNumber evidence="3 11">2.3.1.179</ecNumber>
    </recommendedName>
</protein>
<keyword evidence="5 11" id="KW-0444">Lipid biosynthesis</keyword>
<comment type="catalytic activity">
    <reaction evidence="11">
        <text>(9Z)-hexadecenoyl-[ACP] + malonyl-[ACP] + H(+) = 3-oxo-(11Z)-octadecenoyl-[ACP] + holo-[ACP] + CO2</text>
        <dbReference type="Rhea" id="RHEA:55040"/>
        <dbReference type="Rhea" id="RHEA-COMP:9623"/>
        <dbReference type="Rhea" id="RHEA-COMP:9685"/>
        <dbReference type="Rhea" id="RHEA-COMP:10800"/>
        <dbReference type="Rhea" id="RHEA-COMP:14074"/>
        <dbReference type="ChEBI" id="CHEBI:15378"/>
        <dbReference type="ChEBI" id="CHEBI:16526"/>
        <dbReference type="ChEBI" id="CHEBI:64479"/>
        <dbReference type="ChEBI" id="CHEBI:78449"/>
        <dbReference type="ChEBI" id="CHEBI:83989"/>
        <dbReference type="ChEBI" id="CHEBI:138538"/>
        <dbReference type="EC" id="2.3.1.179"/>
    </reaction>
</comment>
<dbReference type="GO" id="GO:0004315">
    <property type="term" value="F:3-oxoacyl-[acyl-carrier-protein] synthase activity"/>
    <property type="evidence" value="ECO:0007669"/>
    <property type="project" value="UniProtKB-UniRule"/>
</dbReference>
<evidence type="ECO:0000259" key="14">
    <source>
        <dbReference type="PROSITE" id="PS52004"/>
    </source>
</evidence>
<dbReference type="InterPro" id="IPR018201">
    <property type="entry name" value="Ketoacyl_synth_AS"/>
</dbReference>
<evidence type="ECO:0000256" key="4">
    <source>
        <dbReference type="ARBA" id="ARBA00014657"/>
    </source>
</evidence>
<comment type="catalytic activity">
    <reaction evidence="11">
        <text>a fatty acyl-[ACP] + malonyl-[ACP] + H(+) = a 3-oxoacyl-[ACP] + holo-[ACP] + CO2</text>
        <dbReference type="Rhea" id="RHEA:22836"/>
        <dbReference type="Rhea" id="RHEA-COMP:9623"/>
        <dbReference type="Rhea" id="RHEA-COMP:9685"/>
        <dbReference type="Rhea" id="RHEA-COMP:9916"/>
        <dbReference type="Rhea" id="RHEA-COMP:14125"/>
        <dbReference type="ChEBI" id="CHEBI:15378"/>
        <dbReference type="ChEBI" id="CHEBI:16526"/>
        <dbReference type="ChEBI" id="CHEBI:64479"/>
        <dbReference type="ChEBI" id="CHEBI:78449"/>
        <dbReference type="ChEBI" id="CHEBI:78776"/>
        <dbReference type="ChEBI" id="CHEBI:138651"/>
    </reaction>
</comment>
<gene>
    <name evidence="15" type="primary">fabF</name>
    <name evidence="15" type="ORF">COMA1_30255</name>
</gene>
<dbReference type="Proteomes" id="UP000199032">
    <property type="component" value="Unassembled WGS sequence"/>
</dbReference>
<dbReference type="InterPro" id="IPR017568">
    <property type="entry name" value="3-oxoacyl-ACP_synth-2"/>
</dbReference>
<evidence type="ECO:0000256" key="5">
    <source>
        <dbReference type="ARBA" id="ARBA00022516"/>
    </source>
</evidence>
<sequence>MASRVVITGLGVISPIGIGVSEFWKSALTGRSGVTAIPSLGWAPMSDYRSRVAGQVHNFSPEQYLTATQASRVDRYAQFALVAAKEALADADLNMAKERPHRVGVIVGAGMGGMVMGEREITQLFKTQRPHRVHPNFIPTITLNSASGIVAMAHGAKGPNLTISTACSSSAHALGQALQCIRTGQADVVIAVGADASITPLVFAGFCSLRALSSEFNDAPERASRPFDRRRDGFVMGEGAAALIVESLAHAKKRKARVYAELAGYAATSEAYHMVIPQEDGQEISMTMKIGLESAGIGSEQVDYINAHATSTTIGDAVETKAIRNLFKNRADKIAISATKSLVGHTLGAAGAIGAVATTMAIHTGQIHPTANYEEPDPDCRLDGIRQAVQERKIRYALLNAFGFGSNNATVVFKKFVA</sequence>
<feature type="active site" description="For beta-ketoacyl synthase activity" evidence="12">
    <location>
        <position position="167"/>
    </location>
</feature>
<dbReference type="Gene3D" id="3.40.47.10">
    <property type="match status" value="1"/>
</dbReference>
<evidence type="ECO:0000256" key="13">
    <source>
        <dbReference type="RuleBase" id="RU003694"/>
    </source>
</evidence>
<dbReference type="AlphaFoldDB" id="A0A0S4LLM3"/>
<dbReference type="Pfam" id="PF00109">
    <property type="entry name" value="ketoacyl-synt"/>
    <property type="match status" value="1"/>
</dbReference>
<proteinExistence type="inferred from homology"/>
<evidence type="ECO:0000256" key="3">
    <source>
        <dbReference type="ARBA" id="ARBA00012356"/>
    </source>
</evidence>
<dbReference type="InterPro" id="IPR014030">
    <property type="entry name" value="Ketoacyl_synth_N"/>
</dbReference>
<keyword evidence="9 11" id="KW-0275">Fatty acid biosynthesis</keyword>
<keyword evidence="16" id="KW-1185">Reference proteome</keyword>
<keyword evidence="6 11" id="KW-0808">Transferase</keyword>
<dbReference type="RefSeq" id="WP_090749342.1">
    <property type="nucleotide sequence ID" value="NZ_CZQA01000009.1"/>
</dbReference>
<evidence type="ECO:0000256" key="7">
    <source>
        <dbReference type="ARBA" id="ARBA00022832"/>
    </source>
</evidence>
<name>A0A0S4LLM3_9BACT</name>
<dbReference type="NCBIfam" id="TIGR03150">
    <property type="entry name" value="fabF"/>
    <property type="match status" value="1"/>
</dbReference>
<evidence type="ECO:0000313" key="16">
    <source>
        <dbReference type="Proteomes" id="UP000199032"/>
    </source>
</evidence>
<dbReference type="SMART" id="SM00825">
    <property type="entry name" value="PKS_KS"/>
    <property type="match status" value="1"/>
</dbReference>
<dbReference type="InterPro" id="IPR014031">
    <property type="entry name" value="Ketoacyl_synth_C"/>
</dbReference>
<keyword evidence="8" id="KW-0443">Lipid metabolism</keyword>
<evidence type="ECO:0000256" key="12">
    <source>
        <dbReference type="PIRSR" id="PIRSR000447-1"/>
    </source>
</evidence>
<evidence type="ECO:0000256" key="10">
    <source>
        <dbReference type="ARBA" id="ARBA00023315"/>
    </source>
</evidence>
<dbReference type="InterPro" id="IPR016039">
    <property type="entry name" value="Thiolase-like"/>
</dbReference>
<keyword evidence="7" id="KW-0276">Fatty acid metabolism</keyword>
<dbReference type="InterPro" id="IPR000794">
    <property type="entry name" value="Beta-ketoacyl_synthase"/>
</dbReference>
<dbReference type="Pfam" id="PF02801">
    <property type="entry name" value="Ketoacyl-synt_C"/>
    <property type="match status" value="1"/>
</dbReference>
<evidence type="ECO:0000256" key="1">
    <source>
        <dbReference type="ARBA" id="ARBA00005194"/>
    </source>
</evidence>
<comment type="similarity">
    <text evidence="2 11 13">Belongs to the thiolase-like superfamily. Beta-ketoacyl-ACP synthases family.</text>
</comment>
<accession>A0A0S4LLM3</accession>
<dbReference type="InterPro" id="IPR020841">
    <property type="entry name" value="PKS_Beta-ketoAc_synthase_dom"/>
</dbReference>
<comment type="pathway">
    <text evidence="1 11">Lipid metabolism; fatty acid biosynthesis.</text>
</comment>
<dbReference type="EC" id="2.3.1.179" evidence="3 11"/>
<comment type="function">
    <text evidence="11">Involved in the type II fatty acid elongation cycle. Catalyzes the elongation of a wide range of acyl-ACP by the addition of two carbons from malonyl-ACP to an acyl acceptor. Can efficiently catalyze the conversion of palmitoleoyl-ACP (cis-hexadec-9-enoyl-ACP) to cis-vaccenoyl-ACP (cis-octadec-11-enoyl-ACP), an essential step in the thermal regulation of fatty acid composition.</text>
</comment>
<dbReference type="CDD" id="cd00834">
    <property type="entry name" value="KAS_I_II"/>
    <property type="match status" value="1"/>
</dbReference>
<evidence type="ECO:0000256" key="6">
    <source>
        <dbReference type="ARBA" id="ARBA00022679"/>
    </source>
</evidence>
<feature type="domain" description="Ketosynthase family 3 (KS3)" evidence="14">
    <location>
        <begin position="2"/>
        <end position="415"/>
    </location>
</feature>
<dbReference type="PANTHER" id="PTHR11712">
    <property type="entry name" value="POLYKETIDE SYNTHASE-RELATED"/>
    <property type="match status" value="1"/>
</dbReference>
<evidence type="ECO:0000256" key="2">
    <source>
        <dbReference type="ARBA" id="ARBA00008467"/>
    </source>
</evidence>
<dbReference type="PANTHER" id="PTHR11712:SF336">
    <property type="entry name" value="3-OXOACYL-[ACYL-CARRIER-PROTEIN] SYNTHASE, MITOCHONDRIAL"/>
    <property type="match status" value="1"/>
</dbReference>
<dbReference type="GO" id="GO:0006633">
    <property type="term" value="P:fatty acid biosynthetic process"/>
    <property type="evidence" value="ECO:0007669"/>
    <property type="project" value="UniProtKB-UniRule"/>
</dbReference>
<dbReference type="OrthoDB" id="9808669at2"/>
<dbReference type="STRING" id="1742972.COMA1_30255"/>